<evidence type="ECO:0000313" key="4">
    <source>
        <dbReference type="EMBL" id="UNM96705.1"/>
    </source>
</evidence>
<feature type="transmembrane region" description="Helical" evidence="2">
    <location>
        <begin position="7"/>
        <end position="29"/>
    </location>
</feature>
<feature type="domain" description="AsmA" evidence="3">
    <location>
        <begin position="1"/>
        <end position="664"/>
    </location>
</feature>
<evidence type="ECO:0000313" key="5">
    <source>
        <dbReference type="Proteomes" id="UP000829542"/>
    </source>
</evidence>
<gene>
    <name evidence="4" type="ORF">MMG00_02280</name>
</gene>
<feature type="region of interest" description="Disordered" evidence="1">
    <location>
        <begin position="128"/>
        <end position="164"/>
    </location>
</feature>
<accession>A0ABY3X7H9</accession>
<dbReference type="Pfam" id="PF05170">
    <property type="entry name" value="AsmA"/>
    <property type="match status" value="1"/>
</dbReference>
<keyword evidence="5" id="KW-1185">Reference proteome</keyword>
<protein>
    <submittedName>
        <fullName evidence="4">AsmA family protein</fullName>
    </submittedName>
</protein>
<feature type="region of interest" description="Disordered" evidence="1">
    <location>
        <begin position="459"/>
        <end position="490"/>
    </location>
</feature>
<feature type="compositionally biased region" description="Polar residues" evidence="1">
    <location>
        <begin position="138"/>
        <end position="149"/>
    </location>
</feature>
<feature type="compositionally biased region" description="Low complexity" evidence="1">
    <location>
        <begin position="465"/>
        <end position="476"/>
    </location>
</feature>
<sequence length="792" mass="88164">MQTFKRIIFTLIAVIVLLILTITVLLFVIDPNRYKSRIEAFAQNRANISLQIKGDLSWNLFPQFGISIKETQISALDDTKNPVASVDNLTLSLKLIPLIKGDIDIKQLHVDGLMLEILTYPDGSQNIDSFLTPKPQNPALNQPETISPTKDQKSENHAEKPTQKPRALAIAAMSFTNARFNFENQLTKQQFHGDNIDFIIEKIQLNAPNFSIDALKFNKGNLYFSDALLQQTFDYQEINFNLQKLELHRTFVDDQRIFATNLGQFDLKKGEIKAVKNDQTLLLKPQNITIENFHYSNSPDLDPWNLTKLEVQDLQISSQKSAKMPALILDKITINAKNISPLTTGSLQFKLSASQKDHLHFDLSGQSTITFTQVSKSWNFKDNLLKANINRWQNFIPSKTIALQLEADLALNLTQDTLLISPLTLLLDEQKITGDIAFTSLQQQQGRITLKGKKLDLSPYLPEQSTTSPNIPNNSNAKEETNIKPSTSTNQRALTINTKLQELKINTFVAQNIGIDALLQNDLITISEAKAMLLGGNMMVKGHVKTANETPIIDGNITITALPLTNLLTALQKSLPITGNLNLNGQLQTQGFDKTSIMKHLQGNVQVNISNGQLIGMDYEQLVCEGFALLKKENFRQNSAKPTTNFNKLNANATIRNGVISNNSLQMEIPGLAATGNGTINLNNETLDYRISLLLKESTGVAHCQIDQYLKNVTIPLHCQGSYINAGANLCGIDQNAIGKMIANLAKGKIESTIKENIQDILPPVLQPKKEESRQAPKPKDVIKAFEGLFNR</sequence>
<name>A0ABY3X7H9_9GAMM</name>
<proteinExistence type="predicted"/>
<evidence type="ECO:0000256" key="2">
    <source>
        <dbReference type="SAM" id="Phobius"/>
    </source>
</evidence>
<evidence type="ECO:0000259" key="3">
    <source>
        <dbReference type="Pfam" id="PF05170"/>
    </source>
</evidence>
<feature type="compositionally biased region" description="Basic and acidic residues" evidence="1">
    <location>
        <begin position="150"/>
        <end position="162"/>
    </location>
</feature>
<dbReference type="EMBL" id="CP093379">
    <property type="protein sequence ID" value="UNM96705.1"/>
    <property type="molecule type" value="Genomic_DNA"/>
</dbReference>
<dbReference type="Proteomes" id="UP000829542">
    <property type="component" value="Chromosome"/>
</dbReference>
<evidence type="ECO:0000256" key="1">
    <source>
        <dbReference type="SAM" id="MobiDB-lite"/>
    </source>
</evidence>
<keyword evidence="2" id="KW-1133">Transmembrane helix</keyword>
<dbReference type="RefSeq" id="WP_242150790.1">
    <property type="nucleotide sequence ID" value="NZ_CP093379.1"/>
</dbReference>
<dbReference type="InterPro" id="IPR052894">
    <property type="entry name" value="AsmA-related"/>
</dbReference>
<organism evidence="4 5">
    <name type="scientific">Ignatzschineria rhizosphaerae</name>
    <dbReference type="NCBI Taxonomy" id="2923279"/>
    <lineage>
        <taxon>Bacteria</taxon>
        <taxon>Pseudomonadati</taxon>
        <taxon>Pseudomonadota</taxon>
        <taxon>Gammaproteobacteria</taxon>
        <taxon>Cardiobacteriales</taxon>
        <taxon>Ignatzschineriaceae</taxon>
        <taxon>Ignatzschineria</taxon>
    </lineage>
</organism>
<keyword evidence="2" id="KW-0812">Transmembrane</keyword>
<dbReference type="PANTHER" id="PTHR30441">
    <property type="entry name" value="DUF748 DOMAIN-CONTAINING PROTEIN"/>
    <property type="match status" value="1"/>
</dbReference>
<reference evidence="4 5" key="1">
    <citation type="submission" date="2022-03" db="EMBL/GenBank/DDBJ databases">
        <title>Ignatzschineria rhizosphaerae HR5S32.</title>
        <authorList>
            <person name="Sun J.Q."/>
            <person name="Feng J.Y."/>
        </authorList>
    </citation>
    <scope>NUCLEOTIDE SEQUENCE [LARGE SCALE GENOMIC DNA]</scope>
    <source>
        <strain evidence="4 5">HR5S32</strain>
    </source>
</reference>
<dbReference type="PANTHER" id="PTHR30441:SF4">
    <property type="entry name" value="PROTEIN ASMA"/>
    <property type="match status" value="1"/>
</dbReference>
<keyword evidence="2" id="KW-0472">Membrane</keyword>
<dbReference type="InterPro" id="IPR007844">
    <property type="entry name" value="AsmA"/>
</dbReference>